<gene>
    <name evidence="12" type="primary">uup</name>
    <name evidence="14" type="ORF">FHP89_11090</name>
</gene>
<dbReference type="AlphaFoldDB" id="A0A557RG11"/>
<dbReference type="Pfam" id="PF12848">
    <property type="entry name" value="ABC_tran_Xtn"/>
    <property type="match status" value="1"/>
</dbReference>
<dbReference type="InterPro" id="IPR027417">
    <property type="entry name" value="P-loop_NTPase"/>
</dbReference>
<evidence type="ECO:0000256" key="5">
    <source>
        <dbReference type="ARBA" id="ARBA00022763"/>
    </source>
</evidence>
<comment type="subcellular location">
    <subcellularLocation>
        <location evidence="12">Cytoplasm</location>
    </subcellularLocation>
    <text evidence="12">Associates with ribosomes.</text>
</comment>
<reference evidence="14 15" key="1">
    <citation type="submission" date="2019-07" db="EMBL/GenBank/DDBJ databases">
        <title>The pathways for chlorine oxyanion respiration interact through the shared metabolite chlorate.</title>
        <authorList>
            <person name="Barnum T.P."/>
            <person name="Cheng Y."/>
            <person name="Hill K.A."/>
            <person name="Lucas L.N."/>
            <person name="Carlson H.K."/>
            <person name="Coates J.D."/>
        </authorList>
    </citation>
    <scope>NUCLEOTIDE SEQUENCE [LARGE SCALE GENOMIC DNA]</scope>
    <source>
        <strain evidence="14 15">SFB-1</strain>
    </source>
</reference>
<comment type="similarity">
    <text evidence="11 12">Belongs to the ABC transporter superfamily. ABCF family. Uup subfamily.</text>
</comment>
<dbReference type="InterPro" id="IPR051309">
    <property type="entry name" value="ABCF_ATPase"/>
</dbReference>
<keyword evidence="6 12" id="KW-0378">Hydrolase</keyword>
<accession>A0A557RG11</accession>
<feature type="binding site" evidence="12">
    <location>
        <begin position="352"/>
        <end position="359"/>
    </location>
    <ligand>
        <name>ATP</name>
        <dbReference type="ChEBI" id="CHEBI:30616"/>
        <label>2</label>
    </ligand>
</feature>
<feature type="domain" description="ABC transporter" evidence="13">
    <location>
        <begin position="1"/>
        <end position="253"/>
    </location>
</feature>
<comment type="catalytic activity">
    <reaction evidence="10 12">
        <text>ATP + H2O = ADP + phosphate + H(+)</text>
        <dbReference type="Rhea" id="RHEA:13065"/>
        <dbReference type="ChEBI" id="CHEBI:15377"/>
        <dbReference type="ChEBI" id="CHEBI:15378"/>
        <dbReference type="ChEBI" id="CHEBI:30616"/>
        <dbReference type="ChEBI" id="CHEBI:43474"/>
        <dbReference type="ChEBI" id="CHEBI:456216"/>
    </reaction>
</comment>
<dbReference type="PANTHER" id="PTHR42855:SF1">
    <property type="entry name" value="ABC TRANSPORTER DOMAIN-CONTAINING PROTEIN"/>
    <property type="match status" value="1"/>
</dbReference>
<sequence>MPLISVDRACLAFGHVALLDKADFQLDAGERVALIGRNGSGKSSLLRAMVGQSPLDDGEVWRAPGIRIAYVSQEADFDLARSVFDVVAEGLGDVAAVLKAYHAALHHIAEDASEAAMAELERTQHAVDSADAWRMNQRVEAMLGRLALDGDLIVSTLSGGGIKRVALARAIVGDPELLLLDEPTNHLDLDGILWLEELIKSFSGAVVLITHDRVFMDNVSTRIVELDRGNLASFDGRFADYQVKKAEQLESEAKASARFDKLLAQEEVWIRKGVEARRTRNEGRVRRLEALRRERAARRERQGNVTLALDRGDKSGQMVAELENVSKGYGGAPLVRDFSTRIMRGDRIGFIGPNGAGKTTLLKLILGELEPDSGTVRRGTRQQVAYFDQLRAQLDPEAPLTEVISPGSDYVEIGGERKHVIGYLEDFLFAPQRARSPVKSLSGGERNRLLLARLFAQPANVLVLDEPTNDLDIETLDLLEALLADYAGTLFLVSHDRAFLDNTVTQVIASEGNGEWKEYVGGYADWQRLRKQPAAPVAEKKAVVTKDKPKAAPAKKLSFKDQRELDGLPDRISALEAEEASLHARLADPNLYQSTPDVAVELNARLEAVGEEMLAAMARWEELEQQAGG</sequence>
<dbReference type="InterPro" id="IPR032781">
    <property type="entry name" value="ABC_tran_Xtn"/>
</dbReference>
<dbReference type="GO" id="GO:0016887">
    <property type="term" value="F:ATP hydrolysis activity"/>
    <property type="evidence" value="ECO:0007669"/>
    <property type="project" value="UniProtKB-UniRule"/>
</dbReference>
<evidence type="ECO:0000256" key="12">
    <source>
        <dbReference type="HAMAP-Rule" id="MF_00848"/>
    </source>
</evidence>
<keyword evidence="3 12" id="KW-0677">Repeat</keyword>
<evidence type="ECO:0000313" key="14">
    <source>
        <dbReference type="EMBL" id="TVO76009.1"/>
    </source>
</evidence>
<keyword evidence="1" id="KW-1003">Cell membrane</keyword>
<dbReference type="InterPro" id="IPR017871">
    <property type="entry name" value="ABC_transporter-like_CS"/>
</dbReference>
<evidence type="ECO:0000256" key="8">
    <source>
        <dbReference type="ARBA" id="ARBA00023125"/>
    </source>
</evidence>
<evidence type="ECO:0000256" key="7">
    <source>
        <dbReference type="ARBA" id="ARBA00022840"/>
    </source>
</evidence>
<dbReference type="CDD" id="cd03221">
    <property type="entry name" value="ABCF_EF-3"/>
    <property type="match status" value="2"/>
</dbReference>
<evidence type="ECO:0000313" key="15">
    <source>
        <dbReference type="Proteomes" id="UP000318349"/>
    </source>
</evidence>
<dbReference type="GO" id="GO:0003677">
    <property type="term" value="F:DNA binding"/>
    <property type="evidence" value="ECO:0007669"/>
    <property type="project" value="UniProtKB-UniRule"/>
</dbReference>
<dbReference type="InterPro" id="IPR032524">
    <property type="entry name" value="ABC_tran_C"/>
</dbReference>
<keyword evidence="5 12" id="KW-0227">DNA damage</keyword>
<dbReference type="Proteomes" id="UP000318349">
    <property type="component" value="Unassembled WGS sequence"/>
</dbReference>
<evidence type="ECO:0000259" key="13">
    <source>
        <dbReference type="PROSITE" id="PS50893"/>
    </source>
</evidence>
<dbReference type="HAMAP" id="MF_00848">
    <property type="entry name" value="Uup"/>
    <property type="match status" value="1"/>
</dbReference>
<dbReference type="PROSITE" id="PS50893">
    <property type="entry name" value="ABC_TRANSPORTER_2"/>
    <property type="match status" value="2"/>
</dbReference>
<dbReference type="InterPro" id="IPR003439">
    <property type="entry name" value="ABC_transporter-like_ATP-bd"/>
</dbReference>
<dbReference type="Pfam" id="PF16326">
    <property type="entry name" value="ABC_tran_CTD"/>
    <property type="match status" value="1"/>
</dbReference>
<dbReference type="FunFam" id="3.40.50.300:FF:000011">
    <property type="entry name" value="Putative ABC transporter ATP-binding component"/>
    <property type="match status" value="1"/>
</dbReference>
<evidence type="ECO:0000256" key="4">
    <source>
        <dbReference type="ARBA" id="ARBA00022741"/>
    </source>
</evidence>
<evidence type="ECO:0000256" key="6">
    <source>
        <dbReference type="ARBA" id="ARBA00022801"/>
    </source>
</evidence>
<dbReference type="Gene3D" id="3.40.50.300">
    <property type="entry name" value="P-loop containing nucleotide triphosphate hydrolases"/>
    <property type="match status" value="2"/>
</dbReference>
<feature type="binding site" evidence="12">
    <location>
        <begin position="36"/>
        <end position="43"/>
    </location>
    <ligand>
        <name>ATP</name>
        <dbReference type="ChEBI" id="CHEBI:30616"/>
        <label>1</label>
    </ligand>
</feature>
<dbReference type="InterPro" id="IPR043686">
    <property type="entry name" value="Uup"/>
</dbReference>
<feature type="domain" description="ABC transporter" evidence="13">
    <location>
        <begin position="320"/>
        <end position="537"/>
    </location>
</feature>
<proteinExistence type="inferred from homology"/>
<dbReference type="PROSITE" id="PS00211">
    <property type="entry name" value="ABC_TRANSPORTER_1"/>
    <property type="match status" value="1"/>
</dbReference>
<keyword evidence="7 12" id="KW-0067">ATP-binding</keyword>
<dbReference type="PANTHER" id="PTHR42855">
    <property type="entry name" value="ABC TRANSPORTER ATP-BINDING SUBUNIT"/>
    <property type="match status" value="1"/>
</dbReference>
<dbReference type="SMART" id="SM00382">
    <property type="entry name" value="AAA"/>
    <property type="match status" value="2"/>
</dbReference>
<dbReference type="GO" id="GO:0005524">
    <property type="term" value="F:ATP binding"/>
    <property type="evidence" value="ECO:0007669"/>
    <property type="project" value="UniProtKB-UniRule"/>
</dbReference>
<dbReference type="GO" id="GO:0005737">
    <property type="term" value="C:cytoplasm"/>
    <property type="evidence" value="ECO:0007669"/>
    <property type="project" value="UniProtKB-SubCell"/>
</dbReference>
<dbReference type="InterPro" id="IPR003593">
    <property type="entry name" value="AAA+_ATPase"/>
</dbReference>
<comment type="function">
    <text evidence="12">Probably plays a role in ribosome assembly or function. May be involved in resolution of branched DNA intermediates that result from template switching in postreplication gaps. Binds DNA and has ATPase activity.</text>
</comment>
<keyword evidence="4 12" id="KW-0547">Nucleotide-binding</keyword>
<keyword evidence="1" id="KW-0472">Membrane</keyword>
<evidence type="ECO:0000256" key="2">
    <source>
        <dbReference type="ARBA" id="ARBA00022490"/>
    </source>
</evidence>
<evidence type="ECO:0000256" key="9">
    <source>
        <dbReference type="ARBA" id="ARBA00023204"/>
    </source>
</evidence>
<evidence type="ECO:0000256" key="10">
    <source>
        <dbReference type="ARBA" id="ARBA00049360"/>
    </source>
</evidence>
<dbReference type="Pfam" id="PF00005">
    <property type="entry name" value="ABC_tran"/>
    <property type="match status" value="2"/>
</dbReference>
<evidence type="ECO:0000256" key="3">
    <source>
        <dbReference type="ARBA" id="ARBA00022737"/>
    </source>
</evidence>
<dbReference type="Gene3D" id="1.10.287.380">
    <property type="entry name" value="Valyl-tRNA synthetase, C-terminal domain"/>
    <property type="match status" value="1"/>
</dbReference>
<keyword evidence="8 12" id="KW-0238">DNA-binding</keyword>
<dbReference type="GO" id="GO:0043022">
    <property type="term" value="F:ribosome binding"/>
    <property type="evidence" value="ECO:0007669"/>
    <property type="project" value="UniProtKB-UniRule"/>
</dbReference>
<dbReference type="GO" id="GO:0006281">
    <property type="term" value="P:DNA repair"/>
    <property type="evidence" value="ECO:0007669"/>
    <property type="project" value="UniProtKB-KW"/>
</dbReference>
<dbReference type="EC" id="3.6.1.-" evidence="12"/>
<name>A0A557RG11_9RHOO</name>
<dbReference type="InterPro" id="IPR037118">
    <property type="entry name" value="Val-tRNA_synth_C_sf"/>
</dbReference>
<organism evidence="14 15">
    <name type="scientific">Denitromonas halophila</name>
    <dbReference type="NCBI Taxonomy" id="1629404"/>
    <lineage>
        <taxon>Bacteria</taxon>
        <taxon>Pseudomonadati</taxon>
        <taxon>Pseudomonadota</taxon>
        <taxon>Betaproteobacteria</taxon>
        <taxon>Rhodocyclales</taxon>
        <taxon>Zoogloeaceae</taxon>
        <taxon>Denitromonas</taxon>
    </lineage>
</organism>
<keyword evidence="2 12" id="KW-0963">Cytoplasm</keyword>
<evidence type="ECO:0000256" key="11">
    <source>
        <dbReference type="ARBA" id="ARBA00061478"/>
    </source>
</evidence>
<keyword evidence="9 12" id="KW-0234">DNA repair</keyword>
<dbReference type="FunFam" id="3.40.50.300:FF:000309">
    <property type="entry name" value="ABC transporter ATP-binding protein"/>
    <property type="match status" value="1"/>
</dbReference>
<dbReference type="EMBL" id="VMNI01000010">
    <property type="protein sequence ID" value="TVO76009.1"/>
    <property type="molecule type" value="Genomic_DNA"/>
</dbReference>
<dbReference type="SUPFAM" id="SSF52540">
    <property type="entry name" value="P-loop containing nucleoside triphosphate hydrolases"/>
    <property type="match status" value="2"/>
</dbReference>
<comment type="caution">
    <text evidence="14">The sequence shown here is derived from an EMBL/GenBank/DDBJ whole genome shotgun (WGS) entry which is preliminary data.</text>
</comment>
<evidence type="ECO:0000256" key="1">
    <source>
        <dbReference type="ARBA" id="ARBA00022475"/>
    </source>
</evidence>
<protein>
    <recommendedName>
        <fullName evidence="12">ATP-binding protein Uup</fullName>
        <ecNumber evidence="12">3.6.1.-</ecNumber>
    </recommendedName>
</protein>